<dbReference type="RefSeq" id="WP_367844919.1">
    <property type="nucleotide sequence ID" value="NZ_JBFOHL010000008.1"/>
</dbReference>
<protein>
    <submittedName>
        <fullName evidence="2">Uncharacterized protein</fullName>
    </submittedName>
</protein>
<keyword evidence="3" id="KW-1185">Reference proteome</keyword>
<dbReference type="Proteomes" id="UP001556170">
    <property type="component" value="Unassembled WGS sequence"/>
</dbReference>
<organism evidence="2 3">
    <name type="scientific">Rhodanobacter geophilus</name>
    <dbReference type="NCBI Taxonomy" id="3162488"/>
    <lineage>
        <taxon>Bacteria</taxon>
        <taxon>Pseudomonadati</taxon>
        <taxon>Pseudomonadota</taxon>
        <taxon>Gammaproteobacteria</taxon>
        <taxon>Lysobacterales</taxon>
        <taxon>Rhodanobacteraceae</taxon>
        <taxon>Rhodanobacter</taxon>
    </lineage>
</organism>
<evidence type="ECO:0000256" key="1">
    <source>
        <dbReference type="SAM" id="MobiDB-lite"/>
    </source>
</evidence>
<dbReference type="EMBL" id="JBFOHL010000008">
    <property type="protein sequence ID" value="MEW9624611.1"/>
    <property type="molecule type" value="Genomic_DNA"/>
</dbReference>
<proteinExistence type="predicted"/>
<sequence>MPRTTRRAGEGRHSGHPSRPAGQRRAKNRDMGNGNPHHRRQRTHDVARANCYKVLQIIPVAPATER</sequence>
<comment type="caution">
    <text evidence="2">The sequence shown here is derived from an EMBL/GenBank/DDBJ whole genome shotgun (WGS) entry which is preliminary data.</text>
</comment>
<gene>
    <name evidence="2" type="ORF">ABQJ56_10245</name>
</gene>
<name>A0ABV3QQI4_9GAMM</name>
<feature type="region of interest" description="Disordered" evidence="1">
    <location>
        <begin position="1"/>
        <end position="47"/>
    </location>
</feature>
<evidence type="ECO:0000313" key="2">
    <source>
        <dbReference type="EMBL" id="MEW9624611.1"/>
    </source>
</evidence>
<accession>A0ABV3QQI4</accession>
<reference evidence="2 3" key="1">
    <citation type="submission" date="2024-06" db="EMBL/GenBank/DDBJ databases">
        <authorList>
            <person name="Woo H."/>
        </authorList>
    </citation>
    <scope>NUCLEOTIDE SEQUENCE [LARGE SCALE GENOMIC DNA]</scope>
    <source>
        <strain evidence="2 3">S2-g</strain>
    </source>
</reference>
<evidence type="ECO:0000313" key="3">
    <source>
        <dbReference type="Proteomes" id="UP001556170"/>
    </source>
</evidence>